<dbReference type="GO" id="GO:0043531">
    <property type="term" value="F:ADP binding"/>
    <property type="evidence" value="ECO:0007669"/>
    <property type="project" value="InterPro"/>
</dbReference>
<feature type="domain" description="NB-ARC" evidence="1">
    <location>
        <begin position="2"/>
        <end position="114"/>
    </location>
</feature>
<accession>A0A8B8L1B9</accession>
<dbReference type="InterPro" id="IPR002182">
    <property type="entry name" value="NB-ARC"/>
</dbReference>
<dbReference type="Pfam" id="PF00931">
    <property type="entry name" value="NB-ARC"/>
    <property type="match status" value="1"/>
</dbReference>
<dbReference type="RefSeq" id="XP_027348434.1">
    <property type="nucleotide sequence ID" value="XM_027492633.1"/>
</dbReference>
<reference evidence="2" key="1">
    <citation type="journal article" date="2019" name="Toxins">
        <title>Detection of Abrin-Like and Prepropulchellin-Like Toxin Genes and Transcripts Using Whole Genome Sequencing and Full-Length Transcript Sequencing of Abrus precatorius.</title>
        <authorList>
            <person name="Hovde B.T."/>
            <person name="Daligault H.E."/>
            <person name="Hanschen E.R."/>
            <person name="Kunde Y.A."/>
            <person name="Johnson M.B."/>
            <person name="Starkenburg S.R."/>
            <person name="Johnson S.L."/>
        </authorList>
    </citation>
    <scope>NUCLEOTIDE SEQUENCE [LARGE SCALE GENOMIC DNA]</scope>
</reference>
<dbReference type="Gene3D" id="3.40.50.300">
    <property type="entry name" value="P-loop containing nucleotide triphosphate hydrolases"/>
    <property type="match status" value="1"/>
</dbReference>
<dbReference type="InterPro" id="IPR027417">
    <property type="entry name" value="P-loop_NTPase"/>
</dbReference>
<evidence type="ECO:0000259" key="1">
    <source>
        <dbReference type="Pfam" id="PF00931"/>
    </source>
</evidence>
<sequence length="131" mass="14737">MVGVYGSSTLRKANLTEKISRRVRRDNLFYITVIASVTEKPDQKRIKEELGNMLGFQFGEETVVGRAKHLCDRIKKEQRILVILDDLCAGINLDRVGIPFGNDHKGCKIVLLSGCVDVLINQMNIAMSYLL</sequence>
<reference evidence="3" key="2">
    <citation type="submission" date="2025-08" db="UniProtKB">
        <authorList>
            <consortium name="RefSeq"/>
        </authorList>
    </citation>
    <scope>IDENTIFICATION</scope>
    <source>
        <tissue evidence="3">Young leaves</tissue>
    </source>
</reference>
<gene>
    <name evidence="3" type="primary">LOC113859995</name>
</gene>
<dbReference type="AlphaFoldDB" id="A0A8B8L1B9"/>
<proteinExistence type="predicted"/>
<evidence type="ECO:0000313" key="3">
    <source>
        <dbReference type="RefSeq" id="XP_027348434.1"/>
    </source>
</evidence>
<keyword evidence="2" id="KW-1185">Reference proteome</keyword>
<protein>
    <submittedName>
        <fullName evidence="3">Probable disease resistance protein At5g47260</fullName>
    </submittedName>
</protein>
<name>A0A8B8L1B9_ABRPR</name>
<dbReference type="GeneID" id="113859995"/>
<organism evidence="2 3">
    <name type="scientific">Abrus precatorius</name>
    <name type="common">Indian licorice</name>
    <name type="synonym">Glycine abrus</name>
    <dbReference type="NCBI Taxonomy" id="3816"/>
    <lineage>
        <taxon>Eukaryota</taxon>
        <taxon>Viridiplantae</taxon>
        <taxon>Streptophyta</taxon>
        <taxon>Embryophyta</taxon>
        <taxon>Tracheophyta</taxon>
        <taxon>Spermatophyta</taxon>
        <taxon>Magnoliopsida</taxon>
        <taxon>eudicotyledons</taxon>
        <taxon>Gunneridae</taxon>
        <taxon>Pentapetalae</taxon>
        <taxon>rosids</taxon>
        <taxon>fabids</taxon>
        <taxon>Fabales</taxon>
        <taxon>Fabaceae</taxon>
        <taxon>Papilionoideae</taxon>
        <taxon>50 kb inversion clade</taxon>
        <taxon>NPAAA clade</taxon>
        <taxon>indigoferoid/millettioid clade</taxon>
        <taxon>Abreae</taxon>
        <taxon>Abrus</taxon>
    </lineage>
</organism>
<dbReference type="KEGG" id="aprc:113859995"/>
<evidence type="ECO:0000313" key="2">
    <source>
        <dbReference type="Proteomes" id="UP000694853"/>
    </source>
</evidence>
<dbReference type="OrthoDB" id="1431320at2759"/>
<dbReference type="Proteomes" id="UP000694853">
    <property type="component" value="Unplaced"/>
</dbReference>